<dbReference type="EMBL" id="FNSO01000004">
    <property type="protein sequence ID" value="SED33600.1"/>
    <property type="molecule type" value="Genomic_DNA"/>
</dbReference>
<keyword evidence="2" id="KW-1185">Reference proteome</keyword>
<organism evidence="1 2">
    <name type="scientific">Amycolatopsis tolypomycina</name>
    <dbReference type="NCBI Taxonomy" id="208445"/>
    <lineage>
        <taxon>Bacteria</taxon>
        <taxon>Bacillati</taxon>
        <taxon>Actinomycetota</taxon>
        <taxon>Actinomycetes</taxon>
        <taxon>Pseudonocardiales</taxon>
        <taxon>Pseudonocardiaceae</taxon>
        <taxon>Amycolatopsis</taxon>
    </lineage>
</organism>
<dbReference type="GO" id="GO:0050532">
    <property type="term" value="F:2-phosphosulfolactate phosphatase activity"/>
    <property type="evidence" value="ECO:0007669"/>
    <property type="project" value="InterPro"/>
</dbReference>
<accession>A0A1H4ZWA6</accession>
<dbReference type="AlphaFoldDB" id="A0A1H4ZWA6"/>
<evidence type="ECO:0000313" key="1">
    <source>
        <dbReference type="EMBL" id="SED33600.1"/>
    </source>
</evidence>
<dbReference type="InterPro" id="IPR036702">
    <property type="entry name" value="ComB-like_sf"/>
</dbReference>
<reference evidence="2" key="1">
    <citation type="submission" date="2016-10" db="EMBL/GenBank/DDBJ databases">
        <authorList>
            <person name="Varghese N."/>
            <person name="Submissions S."/>
        </authorList>
    </citation>
    <scope>NUCLEOTIDE SEQUENCE [LARGE SCALE GENOMIC DNA]</scope>
    <source>
        <strain evidence="2">DSM 44544</strain>
    </source>
</reference>
<proteinExistence type="predicted"/>
<dbReference type="GO" id="GO:0000287">
    <property type="term" value="F:magnesium ion binding"/>
    <property type="evidence" value="ECO:0007669"/>
    <property type="project" value="InterPro"/>
</dbReference>
<dbReference type="Gene3D" id="3.90.1560.10">
    <property type="entry name" value="ComB-like"/>
    <property type="match status" value="1"/>
</dbReference>
<dbReference type="Proteomes" id="UP000199622">
    <property type="component" value="Unassembled WGS sequence"/>
</dbReference>
<sequence length="205" mass="21042">MGIWEQTGYDVRLDWGAVLVIVDVLSFSATTDLVANRALPVRRRGVARAAGAVIVGEGELTRRPSSVTEIPPGALPVSPRPTAQRWVRPSRRPARTCSRAASATPIAAGERWGVNIFGDGETSGPLRPCVEDQMGAGAIAAALAGLGLALSAEAALAARSVDVTALATCVSSRELTEAGHGGDVVLAARTDVSDAAPVLIEGVLT</sequence>
<dbReference type="STRING" id="208445.SAMN04489727_7457"/>
<dbReference type="SUPFAM" id="SSF142823">
    <property type="entry name" value="ComB-like"/>
    <property type="match status" value="1"/>
</dbReference>
<evidence type="ECO:0000313" key="2">
    <source>
        <dbReference type="Proteomes" id="UP000199622"/>
    </source>
</evidence>
<protein>
    <submittedName>
        <fullName evidence="1">2-phosphosulfolactate phosphatase</fullName>
    </submittedName>
</protein>
<name>A0A1H4ZWA6_9PSEU</name>
<dbReference type="RefSeq" id="WP_244170485.1">
    <property type="nucleotide sequence ID" value="NZ_FNSO01000004.1"/>
</dbReference>
<gene>
    <name evidence="1" type="ORF">SAMN04489727_7457</name>
</gene>